<evidence type="ECO:0000256" key="1">
    <source>
        <dbReference type="ARBA" id="ARBA00004123"/>
    </source>
</evidence>
<dbReference type="PANTHER" id="PTHR24341:SF1">
    <property type="entry name" value="CYTOPLASMIC POLYADENYLATED HOMEOBOX-LIKE PROTEIN"/>
    <property type="match status" value="1"/>
</dbReference>
<dbReference type="SMART" id="SM00389">
    <property type="entry name" value="HOX"/>
    <property type="match status" value="1"/>
</dbReference>
<feature type="non-terminal residue" evidence="6">
    <location>
        <position position="59"/>
    </location>
</feature>
<dbReference type="AlphaFoldDB" id="G5C4H1"/>
<dbReference type="CDD" id="cd00086">
    <property type="entry name" value="homeodomain"/>
    <property type="match status" value="1"/>
</dbReference>
<dbReference type="STRING" id="10181.G5C4H1"/>
<dbReference type="PROSITE" id="PS50071">
    <property type="entry name" value="HOMEOBOX_2"/>
    <property type="match status" value="1"/>
</dbReference>
<dbReference type="InterPro" id="IPR001356">
    <property type="entry name" value="HD"/>
</dbReference>
<feature type="non-terminal residue" evidence="6">
    <location>
        <position position="1"/>
    </location>
</feature>
<evidence type="ECO:0000256" key="2">
    <source>
        <dbReference type="ARBA" id="ARBA00023242"/>
    </source>
</evidence>
<dbReference type="InParanoid" id="G5C4H1"/>
<dbReference type="Gene3D" id="1.10.10.60">
    <property type="entry name" value="Homeodomain-like"/>
    <property type="match status" value="1"/>
</dbReference>
<proteinExistence type="predicted"/>
<organism evidence="6 7">
    <name type="scientific">Heterocephalus glaber</name>
    <name type="common">Naked mole rat</name>
    <dbReference type="NCBI Taxonomy" id="10181"/>
    <lineage>
        <taxon>Eukaryota</taxon>
        <taxon>Metazoa</taxon>
        <taxon>Chordata</taxon>
        <taxon>Craniata</taxon>
        <taxon>Vertebrata</taxon>
        <taxon>Euteleostomi</taxon>
        <taxon>Mammalia</taxon>
        <taxon>Eutheria</taxon>
        <taxon>Euarchontoglires</taxon>
        <taxon>Glires</taxon>
        <taxon>Rodentia</taxon>
        <taxon>Hystricomorpha</taxon>
        <taxon>Bathyergidae</taxon>
        <taxon>Heterocephalus</taxon>
    </lineage>
</organism>
<evidence type="ECO:0000256" key="4">
    <source>
        <dbReference type="RuleBase" id="RU000682"/>
    </source>
</evidence>
<evidence type="ECO:0000259" key="5">
    <source>
        <dbReference type="PROSITE" id="PS50071"/>
    </source>
</evidence>
<sequence>HRFTNDDLQILKQFFEQNTYPAFTDKNELANRIHCSVYAIENWFQNRRARLPPRERQRI</sequence>
<keyword evidence="2 3" id="KW-0539">Nucleus</keyword>
<dbReference type="GO" id="GO:0000981">
    <property type="term" value="F:DNA-binding transcription factor activity, RNA polymerase II-specific"/>
    <property type="evidence" value="ECO:0007669"/>
    <property type="project" value="TreeGrafter"/>
</dbReference>
<dbReference type="GO" id="GO:0000978">
    <property type="term" value="F:RNA polymerase II cis-regulatory region sequence-specific DNA binding"/>
    <property type="evidence" value="ECO:0007669"/>
    <property type="project" value="TreeGrafter"/>
</dbReference>
<evidence type="ECO:0000313" key="6">
    <source>
        <dbReference type="EMBL" id="EHB16432.1"/>
    </source>
</evidence>
<keyword evidence="3 4" id="KW-0238">DNA-binding</keyword>
<dbReference type="EMBL" id="JH173383">
    <property type="protein sequence ID" value="EHB16432.1"/>
    <property type="molecule type" value="Genomic_DNA"/>
</dbReference>
<keyword evidence="3 4" id="KW-0371">Homeobox</keyword>
<evidence type="ECO:0000256" key="3">
    <source>
        <dbReference type="PROSITE-ProRule" id="PRU00108"/>
    </source>
</evidence>
<reference evidence="6 7" key="1">
    <citation type="journal article" date="2011" name="Nature">
        <title>Genome sequencing reveals insights into physiology and longevity of the naked mole rat.</title>
        <authorList>
            <person name="Kim E.B."/>
            <person name="Fang X."/>
            <person name="Fushan A.A."/>
            <person name="Huang Z."/>
            <person name="Lobanov A.V."/>
            <person name="Han L."/>
            <person name="Marino S.M."/>
            <person name="Sun X."/>
            <person name="Turanov A.A."/>
            <person name="Yang P."/>
            <person name="Yim S.H."/>
            <person name="Zhao X."/>
            <person name="Kasaikina M.V."/>
            <person name="Stoletzki N."/>
            <person name="Peng C."/>
            <person name="Polak P."/>
            <person name="Xiong Z."/>
            <person name="Kiezun A."/>
            <person name="Zhu Y."/>
            <person name="Chen Y."/>
            <person name="Kryukov G.V."/>
            <person name="Zhang Q."/>
            <person name="Peshkin L."/>
            <person name="Yang L."/>
            <person name="Bronson R.T."/>
            <person name="Buffenstein R."/>
            <person name="Wang B."/>
            <person name="Han C."/>
            <person name="Li Q."/>
            <person name="Chen L."/>
            <person name="Zhao W."/>
            <person name="Sunyaev S.R."/>
            <person name="Park T.J."/>
            <person name="Zhang G."/>
            <person name="Wang J."/>
            <person name="Gladyshev V.N."/>
        </authorList>
    </citation>
    <scope>NUCLEOTIDE SEQUENCE [LARGE SCALE GENOMIC DNA]</scope>
</reference>
<dbReference type="GO" id="GO:0005634">
    <property type="term" value="C:nucleus"/>
    <property type="evidence" value="ECO:0007669"/>
    <property type="project" value="UniProtKB-SubCell"/>
</dbReference>
<dbReference type="InterPro" id="IPR009057">
    <property type="entry name" value="Homeodomain-like_sf"/>
</dbReference>
<dbReference type="Pfam" id="PF00046">
    <property type="entry name" value="Homeodomain"/>
    <property type="match status" value="1"/>
</dbReference>
<dbReference type="PANTHER" id="PTHR24341">
    <property type="entry name" value="HOMEOBOX PROTEIN ENGRAILED"/>
    <property type="match status" value="1"/>
</dbReference>
<name>G5C4H1_HETGA</name>
<comment type="subcellular location">
    <subcellularLocation>
        <location evidence="1 3 4">Nucleus</location>
    </subcellularLocation>
</comment>
<gene>
    <name evidence="6" type="ORF">GW7_13738</name>
</gene>
<protein>
    <recommendedName>
        <fullName evidence="5">Homeobox domain-containing protein</fullName>
    </recommendedName>
</protein>
<feature type="domain" description="Homeobox" evidence="5">
    <location>
        <begin position="1"/>
        <end position="54"/>
    </location>
</feature>
<dbReference type="Proteomes" id="UP000006813">
    <property type="component" value="Unassembled WGS sequence"/>
</dbReference>
<accession>G5C4H1</accession>
<dbReference type="SUPFAM" id="SSF46689">
    <property type="entry name" value="Homeodomain-like"/>
    <property type="match status" value="1"/>
</dbReference>
<dbReference type="InterPro" id="IPR050720">
    <property type="entry name" value="Engrailed_Homeobox_TFs"/>
</dbReference>
<evidence type="ECO:0000313" key="7">
    <source>
        <dbReference type="Proteomes" id="UP000006813"/>
    </source>
</evidence>
<feature type="DNA-binding region" description="Homeobox" evidence="3">
    <location>
        <begin position="3"/>
        <end position="55"/>
    </location>
</feature>